<dbReference type="PANTHER" id="PTHR43861">
    <property type="entry name" value="TRANS-ACONITATE 2-METHYLTRANSFERASE-RELATED"/>
    <property type="match status" value="1"/>
</dbReference>
<dbReference type="InterPro" id="IPR013217">
    <property type="entry name" value="Methyltransf_12"/>
</dbReference>
<sequence length="265" mass="30885">MFKCEKLTDQIIQKLYRNNSLEGENEMEYWNRLWQKSIDYYKEKGIPEEIESLWWKYLYDEMLEHYIELLGTINNKTICELGCGSGYSSIMMATKGAKVTLVDYAPLSSVYSKHICQYMNIDTDKINFITDDAFSKDLDIGQFDVVWNCGVIEHYKWDEAVELIKIMAKHATKGGKVMVTLPNLLSPEFIYLTVTVGKGSEKYYSYRMLKKIMQEAGLSNVKVQAINYWLPSNMSASFSNKLREVKFFRHFKGLCWLFTGIGEKQ</sequence>
<dbReference type="OrthoDB" id="9804312at2"/>
<gene>
    <name evidence="2" type="ordered locus">Ccel_1052</name>
</gene>
<dbReference type="HOGENOM" id="CLU_1048485_0_0_9"/>
<protein>
    <submittedName>
        <fullName evidence="2">Methyltransferase type 12</fullName>
    </submittedName>
</protein>
<dbReference type="STRING" id="394503.Ccel_1052"/>
<keyword evidence="2" id="KW-0489">Methyltransferase</keyword>
<dbReference type="Proteomes" id="UP000001349">
    <property type="component" value="Chromosome"/>
</dbReference>
<dbReference type="EMBL" id="CP001348">
    <property type="protein sequence ID" value="ACL75412.1"/>
    <property type="molecule type" value="Genomic_DNA"/>
</dbReference>
<dbReference type="eggNOG" id="COG2226">
    <property type="taxonomic scope" value="Bacteria"/>
</dbReference>
<evidence type="ECO:0000313" key="3">
    <source>
        <dbReference type="Proteomes" id="UP000001349"/>
    </source>
</evidence>
<dbReference type="Pfam" id="PF08242">
    <property type="entry name" value="Methyltransf_12"/>
    <property type="match status" value="1"/>
</dbReference>
<evidence type="ECO:0000313" key="2">
    <source>
        <dbReference type="EMBL" id="ACL75412.1"/>
    </source>
</evidence>
<keyword evidence="3" id="KW-1185">Reference proteome</keyword>
<organism evidence="2 3">
    <name type="scientific">Ruminiclostridium cellulolyticum (strain ATCC 35319 / DSM 5812 / JCM 6584 / H10)</name>
    <name type="common">Clostridium cellulolyticum</name>
    <dbReference type="NCBI Taxonomy" id="394503"/>
    <lineage>
        <taxon>Bacteria</taxon>
        <taxon>Bacillati</taxon>
        <taxon>Bacillota</taxon>
        <taxon>Clostridia</taxon>
        <taxon>Eubacteriales</taxon>
        <taxon>Oscillospiraceae</taxon>
        <taxon>Ruminiclostridium</taxon>
    </lineage>
</organism>
<dbReference type="PANTHER" id="PTHR43861:SF1">
    <property type="entry name" value="TRANS-ACONITATE 2-METHYLTRANSFERASE"/>
    <property type="match status" value="1"/>
</dbReference>
<accession>B8I9F2</accession>
<reference evidence="2 3" key="1">
    <citation type="submission" date="2009-01" db="EMBL/GenBank/DDBJ databases">
        <title>Complete sequence of Clostridium cellulolyticum H10.</title>
        <authorList>
            <consortium name="US DOE Joint Genome Institute"/>
            <person name="Lucas S."/>
            <person name="Copeland A."/>
            <person name="Lapidus A."/>
            <person name="Glavina del Rio T."/>
            <person name="Dalin E."/>
            <person name="Tice H."/>
            <person name="Bruce D."/>
            <person name="Goodwin L."/>
            <person name="Pitluck S."/>
            <person name="Chertkov O."/>
            <person name="Saunders E."/>
            <person name="Brettin T."/>
            <person name="Detter J.C."/>
            <person name="Han C."/>
            <person name="Larimer F."/>
            <person name="Land M."/>
            <person name="Hauser L."/>
            <person name="Kyrpides N."/>
            <person name="Ivanova N."/>
            <person name="Zhou J."/>
            <person name="Richardson P."/>
        </authorList>
    </citation>
    <scope>NUCLEOTIDE SEQUENCE [LARGE SCALE GENOMIC DNA]</scope>
    <source>
        <strain evidence="3">ATCC 35319 / DSM 5812 / JCM 6584 / H10</strain>
    </source>
</reference>
<dbReference type="AlphaFoldDB" id="B8I9F2"/>
<keyword evidence="2" id="KW-0808">Transferase</keyword>
<evidence type="ECO:0000259" key="1">
    <source>
        <dbReference type="Pfam" id="PF08242"/>
    </source>
</evidence>
<dbReference type="Gene3D" id="3.40.50.150">
    <property type="entry name" value="Vaccinia Virus protein VP39"/>
    <property type="match status" value="1"/>
</dbReference>
<dbReference type="KEGG" id="cce:Ccel_1052"/>
<dbReference type="RefSeq" id="WP_015924568.1">
    <property type="nucleotide sequence ID" value="NC_011898.1"/>
</dbReference>
<proteinExistence type="predicted"/>
<dbReference type="SUPFAM" id="SSF53335">
    <property type="entry name" value="S-adenosyl-L-methionine-dependent methyltransferases"/>
    <property type="match status" value="1"/>
</dbReference>
<dbReference type="GO" id="GO:0008168">
    <property type="term" value="F:methyltransferase activity"/>
    <property type="evidence" value="ECO:0007669"/>
    <property type="project" value="UniProtKB-KW"/>
</dbReference>
<name>B8I9F2_RUMCH</name>
<dbReference type="GO" id="GO:0032259">
    <property type="term" value="P:methylation"/>
    <property type="evidence" value="ECO:0007669"/>
    <property type="project" value="UniProtKB-KW"/>
</dbReference>
<dbReference type="CDD" id="cd02440">
    <property type="entry name" value="AdoMet_MTases"/>
    <property type="match status" value="1"/>
</dbReference>
<feature type="domain" description="Methyltransferase type 12" evidence="1">
    <location>
        <begin position="80"/>
        <end position="176"/>
    </location>
</feature>
<dbReference type="InterPro" id="IPR029063">
    <property type="entry name" value="SAM-dependent_MTases_sf"/>
</dbReference>